<dbReference type="AlphaFoldDB" id="A0AAI8VMS6"/>
<feature type="compositionally biased region" description="Low complexity" evidence="1">
    <location>
        <begin position="33"/>
        <end position="43"/>
    </location>
</feature>
<feature type="compositionally biased region" description="Basic and acidic residues" evidence="1">
    <location>
        <begin position="252"/>
        <end position="265"/>
    </location>
</feature>
<accession>A0AAI8VMS6</accession>
<feature type="region of interest" description="Disordered" evidence="1">
    <location>
        <begin position="233"/>
        <end position="278"/>
    </location>
</feature>
<feature type="compositionally biased region" description="Low complexity" evidence="1">
    <location>
        <begin position="93"/>
        <end position="108"/>
    </location>
</feature>
<dbReference type="EMBL" id="CAUWAG010000010">
    <property type="protein sequence ID" value="CAJ2507301.1"/>
    <property type="molecule type" value="Genomic_DNA"/>
</dbReference>
<reference evidence="2" key="1">
    <citation type="submission" date="2023-10" db="EMBL/GenBank/DDBJ databases">
        <authorList>
            <person name="Hackl T."/>
        </authorList>
    </citation>
    <scope>NUCLEOTIDE SEQUENCE</scope>
</reference>
<feature type="compositionally biased region" description="Polar residues" evidence="1">
    <location>
        <begin position="268"/>
        <end position="278"/>
    </location>
</feature>
<comment type="caution">
    <text evidence="2">The sequence shown here is derived from an EMBL/GenBank/DDBJ whole genome shotgun (WGS) entry which is preliminary data.</text>
</comment>
<feature type="compositionally biased region" description="Basic and acidic residues" evidence="1">
    <location>
        <begin position="1"/>
        <end position="21"/>
    </location>
</feature>
<protein>
    <submittedName>
        <fullName evidence="2">Uu.00g084870.m01.CDS01</fullName>
    </submittedName>
</protein>
<keyword evidence="3" id="KW-1185">Reference proteome</keyword>
<name>A0AAI8VMS6_9PEZI</name>
<feature type="compositionally biased region" description="Basic and acidic residues" evidence="1">
    <location>
        <begin position="159"/>
        <end position="168"/>
    </location>
</feature>
<organism evidence="2 3">
    <name type="scientific">Anthostomella pinea</name>
    <dbReference type="NCBI Taxonomy" id="933095"/>
    <lineage>
        <taxon>Eukaryota</taxon>
        <taxon>Fungi</taxon>
        <taxon>Dikarya</taxon>
        <taxon>Ascomycota</taxon>
        <taxon>Pezizomycotina</taxon>
        <taxon>Sordariomycetes</taxon>
        <taxon>Xylariomycetidae</taxon>
        <taxon>Xylariales</taxon>
        <taxon>Xylariaceae</taxon>
        <taxon>Anthostomella</taxon>
    </lineage>
</organism>
<feature type="compositionally biased region" description="Low complexity" evidence="1">
    <location>
        <begin position="183"/>
        <end position="196"/>
    </location>
</feature>
<dbReference type="Proteomes" id="UP001295740">
    <property type="component" value="Unassembled WGS sequence"/>
</dbReference>
<evidence type="ECO:0000313" key="2">
    <source>
        <dbReference type="EMBL" id="CAJ2507301.1"/>
    </source>
</evidence>
<feature type="compositionally biased region" description="Basic and acidic residues" evidence="1">
    <location>
        <begin position="233"/>
        <end position="244"/>
    </location>
</feature>
<evidence type="ECO:0000313" key="3">
    <source>
        <dbReference type="Proteomes" id="UP001295740"/>
    </source>
</evidence>
<feature type="region of interest" description="Disordered" evidence="1">
    <location>
        <begin position="1"/>
        <end position="198"/>
    </location>
</feature>
<proteinExistence type="predicted"/>
<sequence>MFKRCDRSRGDRKVRLAGHDESESESEFDTHESATSQSEAESAVPSPNPEFDGPFSGGAAQGDSHHGRPETWLPLKPNPARHHAYDHDEFDFSESASSQGESESTVSSPTAEDVYRESRHHHHDYHRDEAGSPSPQERKRSRRGRQAGDIRTFSSISQLRDRSGDSKDLSSGGSGDGPTINISGPGVDDPSGGPSPYHLYDDTYLVPAATRTRTATAFLVPASQLDRITSEALREGRQHFDSSSKKKKSSKKDKNEYVEKEEYYENKTPSSSSGQHHQDSITCSVCHEALSREDFSADELKYKNAKCGMHTDIKRIDNFLLKYCAQCRTYRPLRNFCDLEDADCRDHDVG</sequence>
<evidence type="ECO:0000256" key="1">
    <source>
        <dbReference type="SAM" id="MobiDB-lite"/>
    </source>
</evidence>
<gene>
    <name evidence="2" type="ORF">KHLLAP_LOCUS7769</name>
</gene>